<keyword evidence="6" id="KW-1185">Reference proteome</keyword>
<dbReference type="InterPro" id="IPR016177">
    <property type="entry name" value="DNA-bd_dom_sf"/>
</dbReference>
<evidence type="ECO:0000256" key="1">
    <source>
        <dbReference type="ARBA" id="ARBA00023015"/>
    </source>
</evidence>
<keyword evidence="3" id="KW-0804">Transcription</keyword>
<gene>
    <name evidence="5" type="ORF">QJ522_10545</name>
</gene>
<dbReference type="GO" id="GO:0003677">
    <property type="term" value="F:DNA binding"/>
    <property type="evidence" value="ECO:0007669"/>
    <property type="project" value="UniProtKB-KW"/>
</dbReference>
<dbReference type="InterPro" id="IPR044925">
    <property type="entry name" value="His-Me_finger_sf"/>
</dbReference>
<dbReference type="SUPFAM" id="SSF54060">
    <property type="entry name" value="His-Me finger endonucleases"/>
    <property type="match status" value="1"/>
</dbReference>
<dbReference type="RefSeq" id="WP_349244889.1">
    <property type="nucleotide sequence ID" value="NZ_JASCXX010000011.1"/>
</dbReference>
<dbReference type="EMBL" id="JASCXX010000011">
    <property type="protein sequence ID" value="MDI6449480.1"/>
    <property type="molecule type" value="Genomic_DNA"/>
</dbReference>
<evidence type="ECO:0000313" key="5">
    <source>
        <dbReference type="EMBL" id="MDI6449480.1"/>
    </source>
</evidence>
<dbReference type="Gene3D" id="3.30.730.10">
    <property type="entry name" value="AP2/ERF domain"/>
    <property type="match status" value="1"/>
</dbReference>
<organism evidence="5 6">
    <name type="scientific">Anaerobaca lacustris</name>
    <dbReference type="NCBI Taxonomy" id="3044600"/>
    <lineage>
        <taxon>Bacteria</taxon>
        <taxon>Pseudomonadati</taxon>
        <taxon>Planctomycetota</taxon>
        <taxon>Phycisphaerae</taxon>
        <taxon>Sedimentisphaerales</taxon>
        <taxon>Anaerobacaceae</taxon>
        <taxon>Anaerobaca</taxon>
    </lineage>
</organism>
<sequence>MCDRVCANCVYAKRAEVGWLYLALRRWPAMRICSAWADAPGRTCAVHMGSVCRNFRPRPGVQITVPDDGGCRIPLTQGQFAIVDPENLKELSEHKWCAMRGKHTYYACRQEKGKTVFMHRQIMQTPPGMVVDHIDLNGLNNRVSNMRNCSIGANNCNSRPREGGTGFRGVCYDCLSGKYRAVIHHKGRRQVIGDFDDPVEAARARDRKAMELQGEFAYLNFPELRGTVRSMVSLRGTVTVRSSARARLTRRRERIGRINMGRCSGRETSLGVTGGAVRRCGGW</sequence>
<evidence type="ECO:0000256" key="2">
    <source>
        <dbReference type="ARBA" id="ARBA00023125"/>
    </source>
</evidence>
<reference evidence="5" key="1">
    <citation type="submission" date="2023-05" db="EMBL/GenBank/DDBJ databases">
        <title>Anaerotaeda fermentans gen. nov., sp. nov., a novel anaerobic planctomycete of the new family within the order Sedimentisphaerales isolated from Taman Peninsula, Russia.</title>
        <authorList>
            <person name="Khomyakova M.A."/>
            <person name="Merkel A.Y."/>
            <person name="Slobodkin A.I."/>
        </authorList>
    </citation>
    <scope>NUCLEOTIDE SEQUENCE</scope>
    <source>
        <strain evidence="5">M17dextr</strain>
    </source>
</reference>
<dbReference type="InterPro" id="IPR001471">
    <property type="entry name" value="AP2/ERF_dom"/>
</dbReference>
<comment type="caution">
    <text evidence="5">The sequence shown here is derived from an EMBL/GenBank/DDBJ whole genome shotgun (WGS) entry which is preliminary data.</text>
</comment>
<dbReference type="GO" id="GO:0003700">
    <property type="term" value="F:DNA-binding transcription factor activity"/>
    <property type="evidence" value="ECO:0007669"/>
    <property type="project" value="InterPro"/>
</dbReference>
<dbReference type="Gene3D" id="3.90.75.20">
    <property type="match status" value="1"/>
</dbReference>
<dbReference type="Proteomes" id="UP001431776">
    <property type="component" value="Unassembled WGS sequence"/>
</dbReference>
<dbReference type="SMART" id="SM00380">
    <property type="entry name" value="AP2"/>
    <property type="match status" value="1"/>
</dbReference>
<evidence type="ECO:0000259" key="4">
    <source>
        <dbReference type="PROSITE" id="PS51032"/>
    </source>
</evidence>
<evidence type="ECO:0000256" key="3">
    <source>
        <dbReference type="ARBA" id="ARBA00023163"/>
    </source>
</evidence>
<dbReference type="PROSITE" id="PS51032">
    <property type="entry name" value="AP2_ERF"/>
    <property type="match status" value="1"/>
</dbReference>
<keyword evidence="1" id="KW-0805">Transcription regulation</keyword>
<dbReference type="InterPro" id="IPR036955">
    <property type="entry name" value="AP2/ERF_dom_sf"/>
</dbReference>
<proteinExistence type="predicted"/>
<accession>A0AAW6TY04</accession>
<evidence type="ECO:0000313" key="6">
    <source>
        <dbReference type="Proteomes" id="UP001431776"/>
    </source>
</evidence>
<dbReference type="SUPFAM" id="SSF54171">
    <property type="entry name" value="DNA-binding domain"/>
    <property type="match status" value="1"/>
</dbReference>
<keyword evidence="2" id="KW-0238">DNA-binding</keyword>
<protein>
    <recommendedName>
        <fullName evidence="4">AP2/ERF domain-containing protein</fullName>
    </recommendedName>
</protein>
<name>A0AAW6TY04_9BACT</name>
<dbReference type="AlphaFoldDB" id="A0AAW6TY04"/>
<feature type="domain" description="AP2/ERF" evidence="4">
    <location>
        <begin position="166"/>
        <end position="222"/>
    </location>
</feature>